<dbReference type="OrthoDB" id="7631574at2"/>
<feature type="domain" description="Response regulatory" evidence="3">
    <location>
        <begin position="26"/>
        <end position="142"/>
    </location>
</feature>
<dbReference type="InterPro" id="IPR001789">
    <property type="entry name" value="Sig_transdc_resp-reg_receiver"/>
</dbReference>
<dbReference type="AlphaFoldDB" id="A0A6L3ZFQ5"/>
<dbReference type="PANTHER" id="PTHR44591">
    <property type="entry name" value="STRESS RESPONSE REGULATOR PROTEIN 1"/>
    <property type="match status" value="1"/>
</dbReference>
<feature type="modified residue" description="4-aspartylphosphate" evidence="2">
    <location>
        <position position="76"/>
    </location>
</feature>
<protein>
    <submittedName>
        <fullName evidence="4">Response regulator transcription factor</fullName>
    </submittedName>
</protein>
<name>A0A6L3ZFQ5_9FLAO</name>
<evidence type="ECO:0000313" key="4">
    <source>
        <dbReference type="EMBL" id="KAB2816580.1"/>
    </source>
</evidence>
<dbReference type="Proteomes" id="UP000484164">
    <property type="component" value="Unassembled WGS sequence"/>
</dbReference>
<dbReference type="InterPro" id="IPR050595">
    <property type="entry name" value="Bact_response_regulator"/>
</dbReference>
<dbReference type="InterPro" id="IPR011006">
    <property type="entry name" value="CheY-like_superfamily"/>
</dbReference>
<comment type="caution">
    <text evidence="4">The sequence shown here is derived from an EMBL/GenBank/DDBJ whole genome shotgun (WGS) entry which is preliminary data.</text>
</comment>
<dbReference type="PROSITE" id="PS50110">
    <property type="entry name" value="RESPONSE_REGULATORY"/>
    <property type="match status" value="1"/>
</dbReference>
<evidence type="ECO:0000313" key="5">
    <source>
        <dbReference type="Proteomes" id="UP000484164"/>
    </source>
</evidence>
<dbReference type="Gene3D" id="3.40.50.2300">
    <property type="match status" value="1"/>
</dbReference>
<proteinExistence type="predicted"/>
<dbReference type="PANTHER" id="PTHR44591:SF3">
    <property type="entry name" value="RESPONSE REGULATORY DOMAIN-CONTAINING PROTEIN"/>
    <property type="match status" value="1"/>
</dbReference>
<reference evidence="4 5" key="1">
    <citation type="submission" date="2019-10" db="EMBL/GenBank/DDBJ databases">
        <title>Genome sequence of Phaeocystidibacter marisrubri JCM30614 (type strain).</title>
        <authorList>
            <person name="Bowman J.P."/>
        </authorList>
    </citation>
    <scope>NUCLEOTIDE SEQUENCE [LARGE SCALE GENOMIC DNA]</scope>
    <source>
        <strain evidence="4 5">JCM 30614</strain>
    </source>
</reference>
<keyword evidence="1 2" id="KW-0597">Phosphoprotein</keyword>
<organism evidence="4 5">
    <name type="scientific">Phaeocystidibacter marisrubri</name>
    <dbReference type="NCBI Taxonomy" id="1577780"/>
    <lineage>
        <taxon>Bacteria</taxon>
        <taxon>Pseudomonadati</taxon>
        <taxon>Bacteroidota</taxon>
        <taxon>Flavobacteriia</taxon>
        <taxon>Flavobacteriales</taxon>
        <taxon>Phaeocystidibacteraceae</taxon>
        <taxon>Phaeocystidibacter</taxon>
    </lineage>
</organism>
<keyword evidence="5" id="KW-1185">Reference proteome</keyword>
<evidence type="ECO:0000259" key="3">
    <source>
        <dbReference type="PROSITE" id="PS50110"/>
    </source>
</evidence>
<dbReference type="SMART" id="SM00448">
    <property type="entry name" value="REC"/>
    <property type="match status" value="1"/>
</dbReference>
<sequence>MASKVMHMIFCRNINKAIFEKSRLFQICIVDDCPIQSSYLKFLLKKLTKVEIVVYNDPKGWLRDVEELSNTLTFLDKNMPKVDGDELCALARAKNPDIGWIISYSTCVRKGSKRELYRMGYNGSLSKPARINDVNRILLRLGSV</sequence>
<evidence type="ECO:0000256" key="1">
    <source>
        <dbReference type="ARBA" id="ARBA00022553"/>
    </source>
</evidence>
<dbReference type="GO" id="GO:0000160">
    <property type="term" value="P:phosphorelay signal transduction system"/>
    <property type="evidence" value="ECO:0007669"/>
    <property type="project" value="InterPro"/>
</dbReference>
<evidence type="ECO:0000256" key="2">
    <source>
        <dbReference type="PROSITE-ProRule" id="PRU00169"/>
    </source>
</evidence>
<gene>
    <name evidence="4" type="ORF">F8C82_12935</name>
</gene>
<dbReference type="SUPFAM" id="SSF52172">
    <property type="entry name" value="CheY-like"/>
    <property type="match status" value="1"/>
</dbReference>
<accession>A0A6L3ZFQ5</accession>
<dbReference type="EMBL" id="WBVQ01000002">
    <property type="protein sequence ID" value="KAB2816580.1"/>
    <property type="molecule type" value="Genomic_DNA"/>
</dbReference>
<dbReference type="Pfam" id="PF00072">
    <property type="entry name" value="Response_reg"/>
    <property type="match status" value="1"/>
</dbReference>